<name>A0AA88IZR9_FICCA</name>
<organism evidence="1 2">
    <name type="scientific">Ficus carica</name>
    <name type="common">Common fig</name>
    <dbReference type="NCBI Taxonomy" id="3494"/>
    <lineage>
        <taxon>Eukaryota</taxon>
        <taxon>Viridiplantae</taxon>
        <taxon>Streptophyta</taxon>
        <taxon>Embryophyta</taxon>
        <taxon>Tracheophyta</taxon>
        <taxon>Spermatophyta</taxon>
        <taxon>Magnoliopsida</taxon>
        <taxon>eudicotyledons</taxon>
        <taxon>Gunneridae</taxon>
        <taxon>Pentapetalae</taxon>
        <taxon>rosids</taxon>
        <taxon>fabids</taxon>
        <taxon>Rosales</taxon>
        <taxon>Moraceae</taxon>
        <taxon>Ficeae</taxon>
        <taxon>Ficus</taxon>
    </lineage>
</organism>
<dbReference type="EMBL" id="BTGU01000111">
    <property type="protein sequence ID" value="GMN61398.1"/>
    <property type="molecule type" value="Genomic_DNA"/>
</dbReference>
<keyword evidence="2" id="KW-1185">Reference proteome</keyword>
<gene>
    <name evidence="1" type="ORF">TIFTF001_030486</name>
</gene>
<proteinExistence type="predicted"/>
<protein>
    <submittedName>
        <fullName evidence="1">Uncharacterized protein</fullName>
    </submittedName>
</protein>
<dbReference type="Proteomes" id="UP001187192">
    <property type="component" value="Unassembled WGS sequence"/>
</dbReference>
<dbReference type="AlphaFoldDB" id="A0AA88IZR9"/>
<sequence>MLSPMGTIAMLDGGLPKVVSIADRGSHRSVEGEGTATRHGMFIFVNSDSVSRSSSFSLFVYAWINREVLPEESFYIMSCQGYERYVDGVCGHA</sequence>
<evidence type="ECO:0000313" key="2">
    <source>
        <dbReference type="Proteomes" id="UP001187192"/>
    </source>
</evidence>
<reference evidence="1" key="1">
    <citation type="submission" date="2023-07" db="EMBL/GenBank/DDBJ databases">
        <title>draft genome sequence of fig (Ficus carica).</title>
        <authorList>
            <person name="Takahashi T."/>
            <person name="Nishimura K."/>
        </authorList>
    </citation>
    <scope>NUCLEOTIDE SEQUENCE</scope>
</reference>
<comment type="caution">
    <text evidence="1">The sequence shown here is derived from an EMBL/GenBank/DDBJ whole genome shotgun (WGS) entry which is preliminary data.</text>
</comment>
<evidence type="ECO:0000313" key="1">
    <source>
        <dbReference type="EMBL" id="GMN61398.1"/>
    </source>
</evidence>
<accession>A0AA88IZR9</accession>